<dbReference type="Pfam" id="PF02586">
    <property type="entry name" value="SRAP"/>
    <property type="match status" value="1"/>
</dbReference>
<protein>
    <recommendedName>
        <fullName evidence="8">Abasic site processing protein</fullName>
        <ecNumber evidence="8">3.4.-.-</ecNumber>
    </recommendedName>
</protein>
<dbReference type="InterPro" id="IPR003738">
    <property type="entry name" value="SRAP"/>
</dbReference>
<dbReference type="Gene3D" id="3.90.1680.10">
    <property type="entry name" value="SOS response associated peptidase-like"/>
    <property type="match status" value="1"/>
</dbReference>
<evidence type="ECO:0000313" key="10">
    <source>
        <dbReference type="Proteomes" id="UP001521137"/>
    </source>
</evidence>
<keyword evidence="6" id="KW-0238">DNA-binding</keyword>
<dbReference type="EMBL" id="JAKGAS010000003">
    <property type="protein sequence ID" value="MCF2947861.1"/>
    <property type="molecule type" value="Genomic_DNA"/>
</dbReference>
<keyword evidence="10" id="KW-1185">Reference proteome</keyword>
<organism evidence="9 10">
    <name type="scientific">Paraglaciecola algarum</name>
    <dbReference type="NCBI Taxonomy" id="3050085"/>
    <lineage>
        <taxon>Bacteria</taxon>
        <taxon>Pseudomonadati</taxon>
        <taxon>Pseudomonadota</taxon>
        <taxon>Gammaproteobacteria</taxon>
        <taxon>Alteromonadales</taxon>
        <taxon>Alteromonadaceae</taxon>
        <taxon>Paraglaciecola</taxon>
    </lineage>
</organism>
<dbReference type="PANTHER" id="PTHR13604:SF0">
    <property type="entry name" value="ABASIC SITE PROCESSING PROTEIN HMCES"/>
    <property type="match status" value="1"/>
</dbReference>
<comment type="caution">
    <text evidence="9">The sequence shown here is derived from an EMBL/GenBank/DDBJ whole genome shotgun (WGS) entry which is preliminary data.</text>
</comment>
<dbReference type="PANTHER" id="PTHR13604">
    <property type="entry name" value="DC12-RELATED"/>
    <property type="match status" value="1"/>
</dbReference>
<name>A0ABS9D871_9ALTE</name>
<keyword evidence="4 8" id="KW-0378">Hydrolase</keyword>
<dbReference type="InterPro" id="IPR036590">
    <property type="entry name" value="SRAP-like"/>
</dbReference>
<keyword evidence="7" id="KW-0456">Lyase</keyword>
<evidence type="ECO:0000256" key="8">
    <source>
        <dbReference type="RuleBase" id="RU364100"/>
    </source>
</evidence>
<dbReference type="EC" id="3.4.-.-" evidence="8"/>
<evidence type="ECO:0000256" key="2">
    <source>
        <dbReference type="ARBA" id="ARBA00022670"/>
    </source>
</evidence>
<evidence type="ECO:0000313" key="9">
    <source>
        <dbReference type="EMBL" id="MCF2947861.1"/>
    </source>
</evidence>
<evidence type="ECO:0000256" key="3">
    <source>
        <dbReference type="ARBA" id="ARBA00022763"/>
    </source>
</evidence>
<evidence type="ECO:0000256" key="4">
    <source>
        <dbReference type="ARBA" id="ARBA00022801"/>
    </source>
</evidence>
<evidence type="ECO:0000256" key="7">
    <source>
        <dbReference type="ARBA" id="ARBA00023239"/>
    </source>
</evidence>
<evidence type="ECO:0000256" key="6">
    <source>
        <dbReference type="ARBA" id="ARBA00023125"/>
    </source>
</evidence>
<evidence type="ECO:0000256" key="1">
    <source>
        <dbReference type="ARBA" id="ARBA00008136"/>
    </source>
</evidence>
<gene>
    <name evidence="9" type="ORF">L0668_07070</name>
</gene>
<keyword evidence="5" id="KW-0190">Covalent protein-DNA linkage</keyword>
<dbReference type="SUPFAM" id="SSF143081">
    <property type="entry name" value="BB1717-like"/>
    <property type="match status" value="1"/>
</dbReference>
<accession>A0ABS9D871</accession>
<sequence>MCGRLNVIDDPAVRELCEALGIKLYPQDDSSVAQQVMLFNRFTRVANQVSIIREVCGQRQLDQAIWWLLLEPTESSFKASKWTSFNTRYDKLNVPGSAGFRAFRHSRCIVPVKGFGETQGKGAQAVYTDFTAEFGALALGGLCREWRHEKTGECVLSCSIITLPPHPKLFNYHQKSSPLMLRQDDDTMHMWLDPSLSDVSVFNDLMSPHLPHNLIAQQIDKPASFQGVKLPELILAD</sequence>
<dbReference type="Proteomes" id="UP001521137">
    <property type="component" value="Unassembled WGS sequence"/>
</dbReference>
<proteinExistence type="inferred from homology"/>
<reference evidence="9 10" key="1">
    <citation type="submission" date="2022-01" db="EMBL/GenBank/DDBJ databases">
        <title>Paraglaciecola sp. G1-23.</title>
        <authorList>
            <person name="Jin M.S."/>
            <person name="Han D.M."/>
            <person name="Kim H.M."/>
            <person name="Jeon C.O."/>
        </authorList>
    </citation>
    <scope>NUCLEOTIDE SEQUENCE [LARGE SCALE GENOMIC DNA]</scope>
    <source>
        <strain evidence="9 10">G1-23</strain>
    </source>
</reference>
<keyword evidence="3" id="KW-0227">DNA damage</keyword>
<comment type="similarity">
    <text evidence="1 8">Belongs to the SOS response-associated peptidase family.</text>
</comment>
<keyword evidence="2 8" id="KW-0645">Protease</keyword>
<dbReference type="RefSeq" id="WP_235311393.1">
    <property type="nucleotide sequence ID" value="NZ_JAKGAS010000003.1"/>
</dbReference>
<evidence type="ECO:0000256" key="5">
    <source>
        <dbReference type="ARBA" id="ARBA00023124"/>
    </source>
</evidence>